<keyword evidence="9 13" id="KW-1133">Transmembrane helix</keyword>
<feature type="transmembrane region" description="Helical" evidence="13">
    <location>
        <begin position="12"/>
        <end position="31"/>
    </location>
</feature>
<evidence type="ECO:0000256" key="1">
    <source>
        <dbReference type="ARBA" id="ARBA00001970"/>
    </source>
</evidence>
<dbReference type="GO" id="GO:0022904">
    <property type="term" value="P:respiratory electron transport chain"/>
    <property type="evidence" value="ECO:0007669"/>
    <property type="project" value="InterPro"/>
</dbReference>
<dbReference type="GO" id="GO:0020037">
    <property type="term" value="F:heme binding"/>
    <property type="evidence" value="ECO:0007669"/>
    <property type="project" value="TreeGrafter"/>
</dbReference>
<evidence type="ECO:0000256" key="5">
    <source>
        <dbReference type="ARBA" id="ARBA00022617"/>
    </source>
</evidence>
<keyword evidence="10" id="KW-0408">Iron</keyword>
<evidence type="ECO:0000256" key="8">
    <source>
        <dbReference type="ARBA" id="ARBA00022982"/>
    </source>
</evidence>
<evidence type="ECO:0000313" key="15">
    <source>
        <dbReference type="EMBL" id="BDW85728.1"/>
    </source>
</evidence>
<keyword evidence="11 13" id="KW-0472">Membrane</keyword>
<comment type="cofactor">
    <cofactor evidence="1">
        <name>heme b</name>
        <dbReference type="ChEBI" id="CHEBI:60344"/>
    </cofactor>
</comment>
<dbReference type="InterPro" id="IPR052168">
    <property type="entry name" value="Cytochrome_b561_oxidase"/>
</dbReference>
<evidence type="ECO:0000256" key="10">
    <source>
        <dbReference type="ARBA" id="ARBA00023004"/>
    </source>
</evidence>
<comment type="similarity">
    <text evidence="12">Belongs to the cytochrome b561 family.</text>
</comment>
<evidence type="ECO:0000256" key="7">
    <source>
        <dbReference type="ARBA" id="ARBA00022723"/>
    </source>
</evidence>
<dbReference type="PANTHER" id="PTHR30529">
    <property type="entry name" value="CYTOCHROME B561"/>
    <property type="match status" value="1"/>
</dbReference>
<evidence type="ECO:0000256" key="13">
    <source>
        <dbReference type="SAM" id="Phobius"/>
    </source>
</evidence>
<accession>A0AA48HA61</accession>
<keyword evidence="6 13" id="KW-0812">Transmembrane</keyword>
<dbReference type="Pfam" id="PF01292">
    <property type="entry name" value="Ni_hydr_CYTB"/>
    <property type="match status" value="1"/>
</dbReference>
<dbReference type="InterPro" id="IPR016174">
    <property type="entry name" value="Di-haem_cyt_TM"/>
</dbReference>
<keyword evidence="7" id="KW-0479">Metal-binding</keyword>
<dbReference type="GO" id="GO:0009055">
    <property type="term" value="F:electron transfer activity"/>
    <property type="evidence" value="ECO:0007669"/>
    <property type="project" value="InterPro"/>
</dbReference>
<evidence type="ECO:0000256" key="2">
    <source>
        <dbReference type="ARBA" id="ARBA00004651"/>
    </source>
</evidence>
<evidence type="ECO:0000313" key="16">
    <source>
        <dbReference type="Proteomes" id="UP001337723"/>
    </source>
</evidence>
<keyword evidence="3" id="KW-0813">Transport</keyword>
<feature type="transmembrane region" description="Helical" evidence="13">
    <location>
        <begin position="51"/>
        <end position="71"/>
    </location>
</feature>
<dbReference type="RefSeq" id="WP_338271536.1">
    <property type="nucleotide sequence ID" value="NZ_AP027266.1"/>
</dbReference>
<organism evidence="15 16">
    <name type="scientific">Roseicyclus marinus</name>
    <dbReference type="NCBI Taxonomy" id="2161673"/>
    <lineage>
        <taxon>Bacteria</taxon>
        <taxon>Pseudomonadati</taxon>
        <taxon>Pseudomonadota</taxon>
        <taxon>Alphaproteobacteria</taxon>
        <taxon>Rhodobacterales</taxon>
        <taxon>Roseobacteraceae</taxon>
        <taxon>Roseicyclus</taxon>
    </lineage>
</organism>
<comment type="subcellular location">
    <subcellularLocation>
        <location evidence="2">Cell membrane</location>
        <topology evidence="2">Multi-pass membrane protein</topology>
    </subcellularLocation>
</comment>
<dbReference type="InterPro" id="IPR011577">
    <property type="entry name" value="Cyt_b561_bac/Ni-Hgenase"/>
</dbReference>
<keyword evidence="5" id="KW-0349">Heme</keyword>
<dbReference type="Proteomes" id="UP001337723">
    <property type="component" value="Chromosome"/>
</dbReference>
<protein>
    <submittedName>
        <fullName evidence="15">Cytochrome b</fullName>
    </submittedName>
</protein>
<name>A0AA48HA61_9RHOB</name>
<evidence type="ECO:0000256" key="3">
    <source>
        <dbReference type="ARBA" id="ARBA00022448"/>
    </source>
</evidence>
<dbReference type="EMBL" id="AP027266">
    <property type="protein sequence ID" value="BDW85728.1"/>
    <property type="molecule type" value="Genomic_DNA"/>
</dbReference>
<evidence type="ECO:0000256" key="9">
    <source>
        <dbReference type="ARBA" id="ARBA00022989"/>
    </source>
</evidence>
<dbReference type="GO" id="GO:0046872">
    <property type="term" value="F:metal ion binding"/>
    <property type="evidence" value="ECO:0007669"/>
    <property type="project" value="UniProtKB-KW"/>
</dbReference>
<evidence type="ECO:0000256" key="4">
    <source>
        <dbReference type="ARBA" id="ARBA00022475"/>
    </source>
</evidence>
<dbReference type="KEGG" id="rmai:MACH21_19050"/>
<evidence type="ECO:0000256" key="12">
    <source>
        <dbReference type="ARBA" id="ARBA00037975"/>
    </source>
</evidence>
<feature type="transmembrane region" description="Helical" evidence="13">
    <location>
        <begin position="97"/>
        <end position="115"/>
    </location>
</feature>
<dbReference type="SUPFAM" id="SSF81342">
    <property type="entry name" value="Transmembrane di-heme cytochromes"/>
    <property type="match status" value="1"/>
</dbReference>
<keyword evidence="16" id="KW-1185">Reference proteome</keyword>
<evidence type="ECO:0000259" key="14">
    <source>
        <dbReference type="Pfam" id="PF01292"/>
    </source>
</evidence>
<feature type="domain" description="Cytochrome b561 bacterial/Ni-hydrogenase" evidence="14">
    <location>
        <begin position="7"/>
        <end position="159"/>
    </location>
</feature>
<gene>
    <name evidence="15" type="ORF">MACH21_19050</name>
</gene>
<dbReference type="PANTHER" id="PTHR30529:SF1">
    <property type="entry name" value="CYTOCHROME B561 HOMOLOG 2"/>
    <property type="match status" value="1"/>
</dbReference>
<keyword evidence="4" id="KW-1003">Cell membrane</keyword>
<feature type="transmembrane region" description="Helical" evidence="13">
    <location>
        <begin position="127"/>
        <end position="150"/>
    </location>
</feature>
<reference evidence="15 16" key="1">
    <citation type="submission" date="2023-01" db="EMBL/GenBank/DDBJ databases">
        <title>Complete genome sequence of Roseicyclus marinus strain Dej080120_10.</title>
        <authorList>
            <person name="Ueki S."/>
            <person name="Maruyama F."/>
        </authorList>
    </citation>
    <scope>NUCLEOTIDE SEQUENCE [LARGE SCALE GENOMIC DNA]</scope>
    <source>
        <strain evidence="15 16">Dej080120_10</strain>
    </source>
</reference>
<sequence>MPQPTGYTRAQIALHWITVVLVALQFLLHDAMSEAWDAIEEGREVIFNPLISQHVFMGALVAIVTFIRLGLRLSHGAPPPPASEHAALQLVAHATHWAFYVLLILVPVFGAVAWFNAVDLAAEAHEMLTSVLLALIALHVLAALVHQFIFKTNLLARMKNPAP</sequence>
<evidence type="ECO:0000256" key="11">
    <source>
        <dbReference type="ARBA" id="ARBA00023136"/>
    </source>
</evidence>
<dbReference type="AlphaFoldDB" id="A0AA48HA61"/>
<proteinExistence type="inferred from homology"/>
<evidence type="ECO:0000256" key="6">
    <source>
        <dbReference type="ARBA" id="ARBA00022692"/>
    </source>
</evidence>
<keyword evidence="8" id="KW-0249">Electron transport</keyword>
<dbReference type="GO" id="GO:0005886">
    <property type="term" value="C:plasma membrane"/>
    <property type="evidence" value="ECO:0007669"/>
    <property type="project" value="UniProtKB-SubCell"/>
</dbReference>